<dbReference type="AlphaFoldDB" id="A0A2B7XG82"/>
<feature type="region of interest" description="Disordered" evidence="1">
    <location>
        <begin position="61"/>
        <end position="96"/>
    </location>
</feature>
<accession>A0A2B7XG82</accession>
<protein>
    <submittedName>
        <fullName evidence="2">Uncharacterized protein</fullName>
    </submittedName>
</protein>
<keyword evidence="3" id="KW-1185">Reference proteome</keyword>
<reference evidence="2 3" key="1">
    <citation type="submission" date="2017-10" db="EMBL/GenBank/DDBJ databases">
        <title>Comparative genomics in systemic dimorphic fungi from Ajellomycetaceae.</title>
        <authorList>
            <person name="Munoz J.F."/>
            <person name="Mcewen J.G."/>
            <person name="Clay O.K."/>
            <person name="Cuomo C.A."/>
        </authorList>
    </citation>
    <scope>NUCLEOTIDE SEQUENCE [LARGE SCALE GENOMIC DNA]</scope>
    <source>
        <strain evidence="2 3">UAMH5409</strain>
    </source>
</reference>
<dbReference type="Proteomes" id="UP000223968">
    <property type="component" value="Unassembled WGS sequence"/>
</dbReference>
<evidence type="ECO:0000313" key="2">
    <source>
        <dbReference type="EMBL" id="PGH07781.1"/>
    </source>
</evidence>
<name>A0A2B7XG82_9EURO</name>
<dbReference type="STRING" id="1447875.A0A2B7XG82"/>
<dbReference type="PANTHER" id="PTHR42090:SF1">
    <property type="match status" value="1"/>
</dbReference>
<feature type="region of interest" description="Disordered" evidence="1">
    <location>
        <begin position="153"/>
        <end position="172"/>
    </location>
</feature>
<proteinExistence type="predicted"/>
<evidence type="ECO:0000256" key="1">
    <source>
        <dbReference type="SAM" id="MobiDB-lite"/>
    </source>
</evidence>
<sequence>MFPRSILARPGLRIPRIHPTISRHIPLNLTTAVSLQITPKAIQPAIAPIPLQRRLYALNTDQHRPAPRKPDDDDPYAINTEKHEYSQSGSDSAVAEQKAAWERTYMTPEEVRIASMKEAMLDGHSKDGPLEVSPANPDFSKYTDEFGRGEWVEKHPSKRVSPPKGKKVDYGGAVVDEKQVGIARLAKVRGH</sequence>
<comment type="caution">
    <text evidence="2">The sequence shown here is derived from an EMBL/GenBank/DDBJ whole genome shotgun (WGS) entry which is preliminary data.</text>
</comment>
<organism evidence="2 3">
    <name type="scientific">Helicocarpus griseus UAMH5409</name>
    <dbReference type="NCBI Taxonomy" id="1447875"/>
    <lineage>
        <taxon>Eukaryota</taxon>
        <taxon>Fungi</taxon>
        <taxon>Dikarya</taxon>
        <taxon>Ascomycota</taxon>
        <taxon>Pezizomycotina</taxon>
        <taxon>Eurotiomycetes</taxon>
        <taxon>Eurotiomycetidae</taxon>
        <taxon>Onygenales</taxon>
        <taxon>Ajellomycetaceae</taxon>
        <taxon>Helicocarpus</taxon>
    </lineage>
</organism>
<dbReference type="OrthoDB" id="4220319at2759"/>
<evidence type="ECO:0000313" key="3">
    <source>
        <dbReference type="Proteomes" id="UP000223968"/>
    </source>
</evidence>
<feature type="compositionally biased region" description="Basic and acidic residues" evidence="1">
    <location>
        <begin position="61"/>
        <end position="71"/>
    </location>
</feature>
<gene>
    <name evidence="2" type="ORF">AJ79_06169</name>
</gene>
<dbReference type="EMBL" id="PDNB01000106">
    <property type="protein sequence ID" value="PGH07781.1"/>
    <property type="molecule type" value="Genomic_DNA"/>
</dbReference>
<dbReference type="PANTHER" id="PTHR42090">
    <property type="match status" value="1"/>
</dbReference>